<dbReference type="Proteomes" id="UP000228767">
    <property type="component" value="Unassembled WGS sequence"/>
</dbReference>
<reference evidence="6 7" key="1">
    <citation type="submission" date="2017-09" db="EMBL/GenBank/DDBJ databases">
        <title>Depth-based differentiation of microbial function through sediment-hosted aquifers and enrichment of novel symbionts in the deep terrestrial subsurface.</title>
        <authorList>
            <person name="Probst A.J."/>
            <person name="Ladd B."/>
            <person name="Jarett J.K."/>
            <person name="Geller-Mcgrath D.E."/>
            <person name="Sieber C.M."/>
            <person name="Emerson J.B."/>
            <person name="Anantharaman K."/>
            <person name="Thomas B.C."/>
            <person name="Malmstrom R."/>
            <person name="Stieglmeier M."/>
            <person name="Klingl A."/>
            <person name="Woyke T."/>
            <person name="Ryan C.M."/>
            <person name="Banfield J.F."/>
        </authorList>
    </citation>
    <scope>NUCLEOTIDE SEQUENCE [LARGE SCALE GENOMIC DNA]</scope>
    <source>
        <strain evidence="6">CG10_big_fil_rev_8_21_14_0_10_51_16</strain>
    </source>
</reference>
<dbReference type="GO" id="GO:0008113">
    <property type="term" value="F:peptide-methionine (S)-S-oxide reductase activity"/>
    <property type="evidence" value="ECO:0007669"/>
    <property type="project" value="UniProtKB-UniRule"/>
</dbReference>
<evidence type="ECO:0000256" key="2">
    <source>
        <dbReference type="ARBA" id="ARBA00047806"/>
    </source>
</evidence>
<feature type="domain" description="Peptide methionine sulphoxide reductase MsrA" evidence="5">
    <location>
        <begin position="9"/>
        <end position="57"/>
    </location>
</feature>
<dbReference type="GO" id="GO:0033744">
    <property type="term" value="F:L-methionine:thioredoxin-disulfide S-oxidoreductase activity"/>
    <property type="evidence" value="ECO:0007669"/>
    <property type="project" value="RHEA"/>
</dbReference>
<sequence>MSQTSNEAIVFGGGCFWCTEAVFKMLKGVLSVEPGYAGGTTKNPTYYDVYEGKGGHALTPSLLHDGVRPEPALFKASQSSGNISYGGLGVTSRSEGGHAEVVQITYDPALVKPTDLLTVFFATHDPTIRNRQGADTGPAYRSVILYTNDPQKETAQKFIADLNASNEMGRPVVTDIEPPDVFYPAEAEHRDYYERNKSFNLYCELVINPKLEKVQASFVQFLKNKH</sequence>
<dbReference type="EC" id="1.8.4.11" evidence="4"/>
<feature type="domain" description="Peptide methionine sulphoxide reductase MsrA" evidence="5">
    <location>
        <begin position="93"/>
        <end position="203"/>
    </location>
</feature>
<feature type="active site" evidence="4">
    <location>
        <position position="15"/>
    </location>
</feature>
<keyword evidence="1 4" id="KW-0560">Oxidoreductase</keyword>
<comment type="caution">
    <text evidence="6">The sequence shown here is derived from an EMBL/GenBank/DDBJ whole genome shotgun (WGS) entry which is preliminary data.</text>
</comment>
<dbReference type="InterPro" id="IPR002569">
    <property type="entry name" value="Met_Sox_Rdtase_MsrA_dom"/>
</dbReference>
<evidence type="ECO:0000256" key="3">
    <source>
        <dbReference type="ARBA" id="ARBA00048782"/>
    </source>
</evidence>
<comment type="catalytic activity">
    <reaction evidence="2 4">
        <text>L-methionyl-[protein] + [thioredoxin]-disulfide + H2O = L-methionyl-(S)-S-oxide-[protein] + [thioredoxin]-dithiol</text>
        <dbReference type="Rhea" id="RHEA:14217"/>
        <dbReference type="Rhea" id="RHEA-COMP:10698"/>
        <dbReference type="Rhea" id="RHEA-COMP:10700"/>
        <dbReference type="Rhea" id="RHEA-COMP:12313"/>
        <dbReference type="Rhea" id="RHEA-COMP:12315"/>
        <dbReference type="ChEBI" id="CHEBI:15377"/>
        <dbReference type="ChEBI" id="CHEBI:16044"/>
        <dbReference type="ChEBI" id="CHEBI:29950"/>
        <dbReference type="ChEBI" id="CHEBI:44120"/>
        <dbReference type="ChEBI" id="CHEBI:50058"/>
        <dbReference type="EC" id="1.8.4.11"/>
    </reaction>
</comment>
<comment type="catalytic activity">
    <reaction evidence="3 4">
        <text>[thioredoxin]-disulfide + L-methionine + H2O = L-methionine (S)-S-oxide + [thioredoxin]-dithiol</text>
        <dbReference type="Rhea" id="RHEA:19993"/>
        <dbReference type="Rhea" id="RHEA-COMP:10698"/>
        <dbReference type="Rhea" id="RHEA-COMP:10700"/>
        <dbReference type="ChEBI" id="CHEBI:15377"/>
        <dbReference type="ChEBI" id="CHEBI:29950"/>
        <dbReference type="ChEBI" id="CHEBI:50058"/>
        <dbReference type="ChEBI" id="CHEBI:57844"/>
        <dbReference type="ChEBI" id="CHEBI:58772"/>
        <dbReference type="EC" id="1.8.4.11"/>
    </reaction>
</comment>
<organism evidence="6 7">
    <name type="scientific">Candidatus Vogelbacteria bacterium CG10_big_fil_rev_8_21_14_0_10_51_16</name>
    <dbReference type="NCBI Taxonomy" id="1975045"/>
    <lineage>
        <taxon>Bacteria</taxon>
        <taxon>Candidatus Vogeliibacteriota</taxon>
    </lineage>
</organism>
<dbReference type="HAMAP" id="MF_01401">
    <property type="entry name" value="MsrA"/>
    <property type="match status" value="1"/>
</dbReference>
<proteinExistence type="inferred from homology"/>
<protein>
    <recommendedName>
        <fullName evidence="4">Peptide methionine sulfoxide reductase MsrA</fullName>
        <shortName evidence="4">Protein-methionine-S-oxide reductase</shortName>
        <ecNumber evidence="4">1.8.4.11</ecNumber>
    </recommendedName>
    <alternativeName>
        <fullName evidence="4">Peptide-methionine (S)-S-oxide reductase</fullName>
        <shortName evidence="4">Peptide Met(O) reductase</shortName>
    </alternativeName>
</protein>
<accession>A0A2H0RFH2</accession>
<dbReference type="PANTHER" id="PTHR43774">
    <property type="entry name" value="PEPTIDE METHIONINE SULFOXIDE REDUCTASE"/>
    <property type="match status" value="1"/>
</dbReference>
<dbReference type="Pfam" id="PF01625">
    <property type="entry name" value="PMSR"/>
    <property type="match status" value="2"/>
</dbReference>
<evidence type="ECO:0000256" key="4">
    <source>
        <dbReference type="HAMAP-Rule" id="MF_01401"/>
    </source>
</evidence>
<dbReference type="EMBL" id="PCYI01000001">
    <property type="protein sequence ID" value="PIR45311.1"/>
    <property type="molecule type" value="Genomic_DNA"/>
</dbReference>
<dbReference type="AlphaFoldDB" id="A0A2H0RFH2"/>
<dbReference type="InterPro" id="IPR036509">
    <property type="entry name" value="Met_Sox_Rdtase_MsrA_sf"/>
</dbReference>
<evidence type="ECO:0000256" key="1">
    <source>
        <dbReference type="ARBA" id="ARBA00023002"/>
    </source>
</evidence>
<evidence type="ECO:0000313" key="7">
    <source>
        <dbReference type="Proteomes" id="UP000228767"/>
    </source>
</evidence>
<comment type="similarity">
    <text evidence="4">Belongs to the MsrA Met sulfoxide reductase family.</text>
</comment>
<name>A0A2H0RFH2_9BACT</name>
<dbReference type="SUPFAM" id="SSF55068">
    <property type="entry name" value="Peptide methionine sulfoxide reductase"/>
    <property type="match status" value="2"/>
</dbReference>
<evidence type="ECO:0000259" key="5">
    <source>
        <dbReference type="Pfam" id="PF01625"/>
    </source>
</evidence>
<dbReference type="PANTHER" id="PTHR43774:SF1">
    <property type="entry name" value="PEPTIDE METHIONINE SULFOXIDE REDUCTASE MSRA 2"/>
    <property type="match status" value="1"/>
</dbReference>
<evidence type="ECO:0000313" key="6">
    <source>
        <dbReference type="EMBL" id="PIR45311.1"/>
    </source>
</evidence>
<gene>
    <name evidence="4" type="primary">msrA</name>
    <name evidence="6" type="ORF">COV10_00285</name>
</gene>
<dbReference type="Gene3D" id="3.30.1060.10">
    <property type="entry name" value="Peptide methionine sulphoxide reductase MsrA"/>
    <property type="match status" value="2"/>
</dbReference>
<comment type="function">
    <text evidence="4">Has an important function as a repair enzyme for proteins that have been inactivated by oxidation. Catalyzes the reversible oxidation-reduction of methionine sulfoxide in proteins to methionine.</text>
</comment>